<protein>
    <submittedName>
        <fullName evidence="4">Uncharacterized protein</fullName>
    </submittedName>
</protein>
<dbReference type="Pfam" id="PF00386">
    <property type="entry name" value="C1q"/>
    <property type="match status" value="2"/>
</dbReference>
<dbReference type="EMBL" id="JH816704">
    <property type="protein sequence ID" value="EKC31770.1"/>
    <property type="molecule type" value="Genomic_DNA"/>
</dbReference>
<gene>
    <name evidence="4" type="ORF">CGI_10016713</name>
</gene>
<dbReference type="PANTHER" id="PTHR22923:SF116">
    <property type="entry name" value="C1Q DOMAIN-CONTAINING PROTEIN"/>
    <property type="match status" value="1"/>
</dbReference>
<dbReference type="GO" id="GO:0005576">
    <property type="term" value="C:extracellular region"/>
    <property type="evidence" value="ECO:0007669"/>
    <property type="project" value="UniProtKB-SubCell"/>
</dbReference>
<sequence>MIFSVVLVTAVFVQAISGLLNGNVHTDTTRSPDGAVFHQTLAQLVVELDKRVNDLQTKVNALETEKHDYIVKNTQLETEVLTQRLKQESLQRMFQQQNASLMSLKTEVDVCRTLSFQLNDSLQNLTDGHEKLKSNLDIVKNFTILPMKNDINNMQGHISDILAAQGSLSGNLSHAQNDLHDLYAHVHQEKPGFTAYVDGSFDATGTVILPHVYSNFGSLYDPNTGVFTADRSGLYGFYLGIECVDTGTKIVDLIKSQEQGPQVNRPRSQLKMIFSVVLVTAFFVQAIAGLLNGNVHTGTTSSPDGAVLPQALGLLVVELDKRVNDLQTKVNALETEKQTYIAKNIQLETKLSTQEKKLESLQQILHQQIASVLSLETKEEFYNAFSSQLNDSLQNLTTDHEQLKTNVEDMKNLSILPMKNDIHNIKGHISNILAAQGSFSRNLSHTQNDLHDLFVHVHQEKPGFTAYVDGSFDAPGTIILPHVYSNIGSLFDPNTSVFTADRTGLYGFYLGIECVDIGTKIVNLVRDGSLIGHAACFPQSGVPSYGSSFSVQHIEKGSKVWAKESYDGGSKRIGLRGKTTLSGFLISS</sequence>
<accession>K1QS80</accession>
<evidence type="ECO:0000313" key="4">
    <source>
        <dbReference type="EMBL" id="EKC31770.1"/>
    </source>
</evidence>
<proteinExistence type="predicted"/>
<reference evidence="4" key="1">
    <citation type="journal article" date="2012" name="Nature">
        <title>The oyster genome reveals stress adaptation and complexity of shell formation.</title>
        <authorList>
            <person name="Zhang G."/>
            <person name="Fang X."/>
            <person name="Guo X."/>
            <person name="Li L."/>
            <person name="Luo R."/>
            <person name="Xu F."/>
            <person name="Yang P."/>
            <person name="Zhang L."/>
            <person name="Wang X."/>
            <person name="Qi H."/>
            <person name="Xiong Z."/>
            <person name="Que H."/>
            <person name="Xie Y."/>
            <person name="Holland P.W."/>
            <person name="Paps J."/>
            <person name="Zhu Y."/>
            <person name="Wu F."/>
            <person name="Chen Y."/>
            <person name="Wang J."/>
            <person name="Peng C."/>
            <person name="Meng J."/>
            <person name="Yang L."/>
            <person name="Liu J."/>
            <person name="Wen B."/>
            <person name="Zhang N."/>
            <person name="Huang Z."/>
            <person name="Zhu Q."/>
            <person name="Feng Y."/>
            <person name="Mount A."/>
            <person name="Hedgecock D."/>
            <person name="Xu Z."/>
            <person name="Liu Y."/>
            <person name="Domazet-Loso T."/>
            <person name="Du Y."/>
            <person name="Sun X."/>
            <person name="Zhang S."/>
            <person name="Liu B."/>
            <person name="Cheng P."/>
            <person name="Jiang X."/>
            <person name="Li J."/>
            <person name="Fan D."/>
            <person name="Wang W."/>
            <person name="Fu W."/>
            <person name="Wang T."/>
            <person name="Wang B."/>
            <person name="Zhang J."/>
            <person name="Peng Z."/>
            <person name="Li Y."/>
            <person name="Li N."/>
            <person name="Wang J."/>
            <person name="Chen M."/>
            <person name="He Y."/>
            <person name="Tan F."/>
            <person name="Song X."/>
            <person name="Zheng Q."/>
            <person name="Huang R."/>
            <person name="Yang H."/>
            <person name="Du X."/>
            <person name="Chen L."/>
            <person name="Yang M."/>
            <person name="Gaffney P.M."/>
            <person name="Wang S."/>
            <person name="Luo L."/>
            <person name="She Z."/>
            <person name="Ming Y."/>
            <person name="Huang W."/>
            <person name="Zhang S."/>
            <person name="Huang B."/>
            <person name="Zhang Y."/>
            <person name="Qu T."/>
            <person name="Ni P."/>
            <person name="Miao G."/>
            <person name="Wang J."/>
            <person name="Wang Q."/>
            <person name="Steinberg C.E."/>
            <person name="Wang H."/>
            <person name="Li N."/>
            <person name="Qian L."/>
            <person name="Zhang G."/>
            <person name="Li Y."/>
            <person name="Yang H."/>
            <person name="Liu X."/>
            <person name="Wang J."/>
            <person name="Yin Y."/>
            <person name="Wang J."/>
        </authorList>
    </citation>
    <scope>NUCLEOTIDE SEQUENCE [LARGE SCALE GENOMIC DNA]</scope>
    <source>
        <strain evidence="4">05x7-T-G4-1.051#20</strain>
    </source>
</reference>
<dbReference type="AlphaFoldDB" id="K1QS80"/>
<dbReference type="Gene3D" id="2.60.120.40">
    <property type="match status" value="2"/>
</dbReference>
<dbReference type="HOGENOM" id="CLU_464031_0_0_1"/>
<dbReference type="InterPro" id="IPR008983">
    <property type="entry name" value="Tumour_necrosis_fac-like_dom"/>
</dbReference>
<name>K1QS80_MAGGI</name>
<keyword evidence="3" id="KW-0732">Signal</keyword>
<comment type="subcellular location">
    <subcellularLocation>
        <location evidence="1">Secreted</location>
    </subcellularLocation>
</comment>
<keyword evidence="2" id="KW-0964">Secreted</keyword>
<dbReference type="SUPFAM" id="SSF49842">
    <property type="entry name" value="TNF-like"/>
    <property type="match status" value="2"/>
</dbReference>
<evidence type="ECO:0000256" key="2">
    <source>
        <dbReference type="ARBA" id="ARBA00022525"/>
    </source>
</evidence>
<dbReference type="InterPro" id="IPR050822">
    <property type="entry name" value="Cerebellin_Synaptic_Org"/>
</dbReference>
<evidence type="ECO:0000256" key="3">
    <source>
        <dbReference type="ARBA" id="ARBA00022729"/>
    </source>
</evidence>
<dbReference type="PANTHER" id="PTHR22923">
    <property type="entry name" value="CEREBELLIN-RELATED"/>
    <property type="match status" value="1"/>
</dbReference>
<dbReference type="InterPro" id="IPR001073">
    <property type="entry name" value="C1q_dom"/>
</dbReference>
<organism evidence="4">
    <name type="scientific">Magallana gigas</name>
    <name type="common">Pacific oyster</name>
    <name type="synonym">Crassostrea gigas</name>
    <dbReference type="NCBI Taxonomy" id="29159"/>
    <lineage>
        <taxon>Eukaryota</taxon>
        <taxon>Metazoa</taxon>
        <taxon>Spiralia</taxon>
        <taxon>Lophotrochozoa</taxon>
        <taxon>Mollusca</taxon>
        <taxon>Bivalvia</taxon>
        <taxon>Autobranchia</taxon>
        <taxon>Pteriomorphia</taxon>
        <taxon>Ostreida</taxon>
        <taxon>Ostreoidea</taxon>
        <taxon>Ostreidae</taxon>
        <taxon>Magallana</taxon>
    </lineage>
</organism>
<dbReference type="PROSITE" id="PS50871">
    <property type="entry name" value="C1Q"/>
    <property type="match status" value="1"/>
</dbReference>
<dbReference type="InParanoid" id="K1QS80"/>
<evidence type="ECO:0000256" key="1">
    <source>
        <dbReference type="ARBA" id="ARBA00004613"/>
    </source>
</evidence>